<reference evidence="3" key="1">
    <citation type="journal article" date="2014" name="Int. J. Syst. Evol. Microbiol.">
        <title>Complete genome sequence of Corynebacterium casei LMG S-19264T (=DSM 44701T), isolated from a smear-ripened cheese.</title>
        <authorList>
            <consortium name="US DOE Joint Genome Institute (JGI-PGF)"/>
            <person name="Walter F."/>
            <person name="Albersmeier A."/>
            <person name="Kalinowski J."/>
            <person name="Ruckert C."/>
        </authorList>
    </citation>
    <scope>NUCLEOTIDE SEQUENCE</scope>
    <source>
        <strain evidence="3">JCM 3090</strain>
    </source>
</reference>
<dbReference type="InterPro" id="IPR043128">
    <property type="entry name" value="Rev_trsase/Diguanyl_cyclase"/>
</dbReference>
<comment type="caution">
    <text evidence="3">The sequence shown here is derived from an EMBL/GenBank/DDBJ whole genome shotgun (WGS) entry which is preliminary data.</text>
</comment>
<dbReference type="InterPro" id="IPR052155">
    <property type="entry name" value="Biofilm_reg_signaling"/>
</dbReference>
<organism evidence="3 4">
    <name type="scientific">Pilimelia anulata</name>
    <dbReference type="NCBI Taxonomy" id="53371"/>
    <lineage>
        <taxon>Bacteria</taxon>
        <taxon>Bacillati</taxon>
        <taxon>Actinomycetota</taxon>
        <taxon>Actinomycetes</taxon>
        <taxon>Micromonosporales</taxon>
        <taxon>Micromonosporaceae</taxon>
        <taxon>Pilimelia</taxon>
    </lineage>
</organism>
<dbReference type="SMART" id="SM00267">
    <property type="entry name" value="GGDEF"/>
    <property type="match status" value="1"/>
</dbReference>
<dbReference type="AlphaFoldDB" id="A0A8J3AYW0"/>
<proteinExistence type="predicted"/>
<sequence length="223" mass="24153">MLTAQFILIATVGFLTGLALAVIPITSLRRQLREALHQAHHDALTGLPNRRHLRTRMRQAVAAGEPIAVAVLDLDGFKGINDRFGHGAGDDVIAEVARRLTATPGIRVAARLGGDEFALLIDQTSTQQVQDVVADAARRVLSKPVFLGRQGWTSVPGLSVGITAADPQATPQLLLHRADAAMYQAKTQQSGMAWHQPDTDDIADTVPERPSVRQRDRRTTTQP</sequence>
<name>A0A8J3AYW0_9ACTN</name>
<gene>
    <name evidence="3" type="ORF">GCM10010123_02240</name>
</gene>
<evidence type="ECO:0000259" key="2">
    <source>
        <dbReference type="PROSITE" id="PS50887"/>
    </source>
</evidence>
<evidence type="ECO:0000313" key="3">
    <source>
        <dbReference type="EMBL" id="GGJ75862.1"/>
    </source>
</evidence>
<dbReference type="CDD" id="cd01949">
    <property type="entry name" value="GGDEF"/>
    <property type="match status" value="1"/>
</dbReference>
<dbReference type="Pfam" id="PF00990">
    <property type="entry name" value="GGDEF"/>
    <property type="match status" value="1"/>
</dbReference>
<dbReference type="SUPFAM" id="SSF55073">
    <property type="entry name" value="Nucleotide cyclase"/>
    <property type="match status" value="1"/>
</dbReference>
<dbReference type="EMBL" id="BMQB01000001">
    <property type="protein sequence ID" value="GGJ75862.1"/>
    <property type="molecule type" value="Genomic_DNA"/>
</dbReference>
<dbReference type="Gene3D" id="3.30.70.270">
    <property type="match status" value="1"/>
</dbReference>
<protein>
    <recommendedName>
        <fullName evidence="2">GGDEF domain-containing protein</fullName>
    </recommendedName>
</protein>
<dbReference type="InterPro" id="IPR029787">
    <property type="entry name" value="Nucleotide_cyclase"/>
</dbReference>
<dbReference type="PANTHER" id="PTHR44757:SF2">
    <property type="entry name" value="BIOFILM ARCHITECTURE MAINTENANCE PROTEIN MBAA"/>
    <property type="match status" value="1"/>
</dbReference>
<feature type="compositionally biased region" description="Basic and acidic residues" evidence="1">
    <location>
        <begin position="206"/>
        <end position="223"/>
    </location>
</feature>
<evidence type="ECO:0000313" key="4">
    <source>
        <dbReference type="Proteomes" id="UP000649739"/>
    </source>
</evidence>
<keyword evidence="4" id="KW-1185">Reference proteome</keyword>
<dbReference type="NCBIfam" id="TIGR00254">
    <property type="entry name" value="GGDEF"/>
    <property type="match status" value="1"/>
</dbReference>
<feature type="domain" description="GGDEF" evidence="2">
    <location>
        <begin position="65"/>
        <end position="199"/>
    </location>
</feature>
<dbReference type="InterPro" id="IPR000160">
    <property type="entry name" value="GGDEF_dom"/>
</dbReference>
<dbReference type="Proteomes" id="UP000649739">
    <property type="component" value="Unassembled WGS sequence"/>
</dbReference>
<evidence type="ECO:0000256" key="1">
    <source>
        <dbReference type="SAM" id="MobiDB-lite"/>
    </source>
</evidence>
<reference evidence="3" key="2">
    <citation type="submission" date="2020-09" db="EMBL/GenBank/DDBJ databases">
        <authorList>
            <person name="Sun Q."/>
            <person name="Ohkuma M."/>
        </authorList>
    </citation>
    <scope>NUCLEOTIDE SEQUENCE</scope>
    <source>
        <strain evidence="3">JCM 3090</strain>
    </source>
</reference>
<dbReference type="RefSeq" id="WP_189168098.1">
    <property type="nucleotide sequence ID" value="NZ_BMQB01000001.1"/>
</dbReference>
<feature type="region of interest" description="Disordered" evidence="1">
    <location>
        <begin position="188"/>
        <end position="223"/>
    </location>
</feature>
<dbReference type="PANTHER" id="PTHR44757">
    <property type="entry name" value="DIGUANYLATE CYCLASE DGCP"/>
    <property type="match status" value="1"/>
</dbReference>
<dbReference type="PROSITE" id="PS50887">
    <property type="entry name" value="GGDEF"/>
    <property type="match status" value="1"/>
</dbReference>
<accession>A0A8J3AYW0</accession>